<dbReference type="STRING" id="547042.BACCOPRO_02824"/>
<dbReference type="AlphaFoldDB" id="S0FB29"/>
<protein>
    <submittedName>
        <fullName evidence="1">Uncharacterized protein</fullName>
    </submittedName>
</protein>
<keyword evidence="2" id="KW-1185">Reference proteome</keyword>
<accession>S0FB29</accession>
<proteinExistence type="predicted"/>
<name>S0FB29_9BACT</name>
<reference evidence="1 2" key="1">
    <citation type="submission" date="2008-12" db="EMBL/GenBank/DDBJ databases">
        <authorList>
            <person name="Fulton L."/>
            <person name="Clifton S."/>
            <person name="Fulton B."/>
            <person name="Xu J."/>
            <person name="Minx P."/>
            <person name="Pepin K.H."/>
            <person name="Johnson M."/>
            <person name="Bhonagiri V."/>
            <person name="Nash W.E."/>
            <person name="Mardis E.R."/>
            <person name="Wilson R.K."/>
        </authorList>
    </citation>
    <scope>NUCLEOTIDE SEQUENCE [LARGE SCALE GENOMIC DNA]</scope>
    <source>
        <strain evidence="1 2">DSM 18228</strain>
    </source>
</reference>
<dbReference type="Proteomes" id="UP000014073">
    <property type="component" value="Unassembled WGS sequence"/>
</dbReference>
<sequence length="51" mass="6091">MSNRAENYGKYHYICCVLQNKQAEGMPEFILLKNKSLCPYQKDLTRSIFRF</sequence>
<dbReference type="HOGENOM" id="CLU_3110710_0_0_10"/>
<evidence type="ECO:0000313" key="2">
    <source>
        <dbReference type="Proteomes" id="UP000014073"/>
    </source>
</evidence>
<gene>
    <name evidence="1" type="ORF">BACCOPRO_02824</name>
</gene>
<comment type="caution">
    <text evidence="1">The sequence shown here is derived from an EMBL/GenBank/DDBJ whole genome shotgun (WGS) entry which is preliminary data.</text>
</comment>
<dbReference type="EMBL" id="ACBW01000179">
    <property type="protein sequence ID" value="EEF77305.1"/>
    <property type="molecule type" value="Genomic_DNA"/>
</dbReference>
<organism evidence="1 2">
    <name type="scientific">Phocaeicola coprophilus DSM 18228 = JCM 13818</name>
    <dbReference type="NCBI Taxonomy" id="547042"/>
    <lineage>
        <taxon>Bacteria</taxon>
        <taxon>Pseudomonadati</taxon>
        <taxon>Bacteroidota</taxon>
        <taxon>Bacteroidia</taxon>
        <taxon>Bacteroidales</taxon>
        <taxon>Bacteroidaceae</taxon>
        <taxon>Phocaeicola</taxon>
    </lineage>
</organism>
<feature type="non-terminal residue" evidence="1">
    <location>
        <position position="51"/>
    </location>
</feature>
<evidence type="ECO:0000313" key="1">
    <source>
        <dbReference type="EMBL" id="EEF77305.1"/>
    </source>
</evidence>